<dbReference type="AlphaFoldDB" id="A0A8R2H6L8"/>
<dbReference type="PANTHER" id="PTHR12243">
    <property type="entry name" value="MADF DOMAIN TRANSCRIPTION FACTOR"/>
    <property type="match status" value="1"/>
</dbReference>
<reference evidence="3" key="2">
    <citation type="submission" date="2022-06" db="UniProtKB">
        <authorList>
            <consortium name="EnsemblMetazoa"/>
        </authorList>
    </citation>
    <scope>IDENTIFICATION</scope>
</reference>
<dbReference type="PANTHER" id="PTHR12243:SF67">
    <property type="entry name" value="COREPRESSOR OF PANGOLIN, ISOFORM A-RELATED"/>
    <property type="match status" value="1"/>
</dbReference>
<reference evidence="4" key="1">
    <citation type="submission" date="2010-06" db="EMBL/GenBank/DDBJ databases">
        <authorList>
            <person name="Jiang H."/>
            <person name="Abraham K."/>
            <person name="Ali S."/>
            <person name="Alsbrooks S.L."/>
            <person name="Anim B.N."/>
            <person name="Anosike U.S."/>
            <person name="Attaway T."/>
            <person name="Bandaranaike D.P."/>
            <person name="Battles P.K."/>
            <person name="Bell S.N."/>
            <person name="Bell A.V."/>
            <person name="Beltran B."/>
            <person name="Bickham C."/>
            <person name="Bustamante Y."/>
            <person name="Caleb T."/>
            <person name="Canada A."/>
            <person name="Cardenas V."/>
            <person name="Carter K."/>
            <person name="Chacko J."/>
            <person name="Chandrabose M.N."/>
            <person name="Chavez D."/>
            <person name="Chavez A."/>
            <person name="Chen L."/>
            <person name="Chu H.-S."/>
            <person name="Claassen K.J."/>
            <person name="Cockrell R."/>
            <person name="Collins M."/>
            <person name="Cooper J.A."/>
            <person name="Cree A."/>
            <person name="Curry S.M."/>
            <person name="Da Y."/>
            <person name="Dao M.D."/>
            <person name="Das B."/>
            <person name="Davila M.-L."/>
            <person name="Davy-Carroll L."/>
            <person name="Denson S."/>
            <person name="Dinh H."/>
            <person name="Ebong V.E."/>
            <person name="Edwards J.R."/>
            <person name="Egan A."/>
            <person name="El-Daye J."/>
            <person name="Escobedo L."/>
            <person name="Fernandez S."/>
            <person name="Fernando P.R."/>
            <person name="Flagg N."/>
            <person name="Forbes L.D."/>
            <person name="Fowler R.G."/>
            <person name="Fu Q."/>
            <person name="Gabisi R.A."/>
            <person name="Ganer J."/>
            <person name="Garbino Pronczuk A."/>
            <person name="Garcia R.M."/>
            <person name="Garner T."/>
            <person name="Garrett T.E."/>
            <person name="Gonzalez D.A."/>
            <person name="Hamid H."/>
            <person name="Hawkins E.S."/>
            <person name="Hirani K."/>
            <person name="Hogues M.E."/>
            <person name="Hollins B."/>
            <person name="Hsiao C.-H."/>
            <person name="Jabil R."/>
            <person name="James M.L."/>
            <person name="Jhangiani S.N."/>
            <person name="Johnson B."/>
            <person name="Johnson Q."/>
            <person name="Joshi V."/>
            <person name="Kalu J.B."/>
            <person name="Kam C."/>
            <person name="Kashfia A."/>
            <person name="Keebler J."/>
            <person name="Kisamo H."/>
            <person name="Kovar C.L."/>
            <person name="Lago L.A."/>
            <person name="Lai C.-Y."/>
            <person name="Laidlaw J."/>
            <person name="Lara F."/>
            <person name="Le T.-K."/>
            <person name="Lee S.L."/>
            <person name="Legall F.H."/>
            <person name="Lemon S.J."/>
            <person name="Lewis L.R."/>
            <person name="Li B."/>
            <person name="Liu Y."/>
            <person name="Liu Y.-S."/>
            <person name="Lopez J."/>
            <person name="Lozado R.J."/>
            <person name="Lu J."/>
            <person name="Madu R.C."/>
            <person name="Maheshwari M."/>
            <person name="Maheshwari R."/>
            <person name="Malloy K."/>
            <person name="Martinez E."/>
            <person name="Mathew T."/>
            <person name="Mercado I.C."/>
            <person name="Mercado C."/>
            <person name="Meyer B."/>
            <person name="Montgomery K."/>
            <person name="Morgan M.B."/>
            <person name="Munidasa M."/>
            <person name="Nazareth L.V."/>
            <person name="Nelson J."/>
            <person name="Ng B.M."/>
            <person name="Nguyen N.B."/>
            <person name="Nguyen P.Q."/>
            <person name="Nguyen T."/>
            <person name="Obregon M."/>
            <person name="Okwuonu G.O."/>
            <person name="Onwere C.G."/>
            <person name="Orozco G."/>
            <person name="Parra A."/>
            <person name="Patel S."/>
            <person name="Patil S."/>
            <person name="Perez A."/>
            <person name="Perez Y."/>
            <person name="Pham C."/>
            <person name="Primus E.L."/>
            <person name="Pu L.-L."/>
            <person name="Puazo M."/>
            <person name="Qin X."/>
            <person name="Quiroz J.B."/>
            <person name="Reese J."/>
            <person name="Richards S."/>
            <person name="Rives C.M."/>
            <person name="Robberts R."/>
            <person name="Ruiz S.J."/>
            <person name="Ruiz M.J."/>
            <person name="Santibanez J."/>
            <person name="Schneider B.W."/>
            <person name="Sisson I."/>
            <person name="Smith M."/>
            <person name="Sodergren E."/>
            <person name="Song X.-Z."/>
            <person name="Song B.B."/>
            <person name="Summersgill H."/>
            <person name="Thelus R."/>
            <person name="Thornton R.D."/>
            <person name="Trejos Z.Y."/>
            <person name="Usmani K."/>
            <person name="Vattathil S."/>
            <person name="Villasana D."/>
            <person name="Walker D.L."/>
            <person name="Wang S."/>
            <person name="Wang K."/>
            <person name="White C.S."/>
            <person name="Williams A.C."/>
            <person name="Williamson J."/>
            <person name="Wilson K."/>
            <person name="Woghiren I.O."/>
            <person name="Woodworth J.R."/>
            <person name="Worley K.C."/>
            <person name="Wright R.A."/>
            <person name="Wu W."/>
            <person name="Young L."/>
            <person name="Zhang L."/>
            <person name="Zhang J."/>
            <person name="Zhu Y."/>
            <person name="Muzny D.M."/>
            <person name="Weinstock G."/>
            <person name="Gibbs R.A."/>
        </authorList>
    </citation>
    <scope>NUCLEOTIDE SEQUENCE [LARGE SCALE GENOMIC DNA]</scope>
    <source>
        <strain evidence="4">LSR1</strain>
    </source>
</reference>
<evidence type="ECO:0000259" key="2">
    <source>
        <dbReference type="PROSITE" id="PS51029"/>
    </source>
</evidence>
<dbReference type="GO" id="GO:0005667">
    <property type="term" value="C:transcription regulator complex"/>
    <property type="evidence" value="ECO:0007669"/>
    <property type="project" value="TreeGrafter"/>
</dbReference>
<dbReference type="InterPro" id="IPR039353">
    <property type="entry name" value="TF_Adf1"/>
</dbReference>
<feature type="domain" description="MADF" evidence="2">
    <location>
        <begin position="85"/>
        <end position="177"/>
    </location>
</feature>
<name>A0A8R2H6L8_ACYPI</name>
<dbReference type="Pfam" id="PF10545">
    <property type="entry name" value="MADF_DNA_bdg"/>
    <property type="match status" value="1"/>
</dbReference>
<dbReference type="EnsemblMetazoa" id="XM_016806774.2">
    <property type="protein sequence ID" value="XP_016662263.1"/>
    <property type="gene ID" value="LOC103310211"/>
</dbReference>
<proteinExistence type="predicted"/>
<dbReference type="PROSITE" id="PS51029">
    <property type="entry name" value="MADF"/>
    <property type="match status" value="1"/>
</dbReference>
<dbReference type="GeneID" id="103310211"/>
<protein>
    <recommendedName>
        <fullName evidence="2">MADF domain-containing protein</fullName>
    </recommendedName>
</protein>
<dbReference type="GO" id="GO:0006357">
    <property type="term" value="P:regulation of transcription by RNA polymerase II"/>
    <property type="evidence" value="ECO:0007669"/>
    <property type="project" value="TreeGrafter"/>
</dbReference>
<dbReference type="GO" id="GO:0005634">
    <property type="term" value="C:nucleus"/>
    <property type="evidence" value="ECO:0007669"/>
    <property type="project" value="TreeGrafter"/>
</dbReference>
<dbReference type="KEGG" id="api:103310211"/>
<organism evidence="3 4">
    <name type="scientific">Acyrthosiphon pisum</name>
    <name type="common">Pea aphid</name>
    <dbReference type="NCBI Taxonomy" id="7029"/>
    <lineage>
        <taxon>Eukaryota</taxon>
        <taxon>Metazoa</taxon>
        <taxon>Ecdysozoa</taxon>
        <taxon>Arthropoda</taxon>
        <taxon>Hexapoda</taxon>
        <taxon>Insecta</taxon>
        <taxon>Pterygota</taxon>
        <taxon>Neoptera</taxon>
        <taxon>Paraneoptera</taxon>
        <taxon>Hemiptera</taxon>
        <taxon>Sternorrhyncha</taxon>
        <taxon>Aphidomorpha</taxon>
        <taxon>Aphidoidea</taxon>
        <taxon>Aphididae</taxon>
        <taxon>Macrosiphini</taxon>
        <taxon>Acyrthosiphon</taxon>
    </lineage>
</organism>
<feature type="region of interest" description="Disordered" evidence="1">
    <location>
        <begin position="191"/>
        <end position="234"/>
    </location>
</feature>
<dbReference type="OrthoDB" id="6159213at2759"/>
<dbReference type="SMART" id="SM00595">
    <property type="entry name" value="MADF"/>
    <property type="match status" value="1"/>
</dbReference>
<dbReference type="Proteomes" id="UP000007819">
    <property type="component" value="Chromosome X"/>
</dbReference>
<keyword evidence="4" id="KW-1185">Reference proteome</keyword>
<evidence type="ECO:0000313" key="3">
    <source>
        <dbReference type="EnsemblMetazoa" id="XP_016662263.1"/>
    </source>
</evidence>
<evidence type="ECO:0000313" key="4">
    <source>
        <dbReference type="Proteomes" id="UP000007819"/>
    </source>
</evidence>
<feature type="compositionally biased region" description="Basic and acidic residues" evidence="1">
    <location>
        <begin position="207"/>
        <end position="229"/>
    </location>
</feature>
<sequence length="280" mass="32899">MVVPCKRIFVVSVLQVSKMAPFTRVQVEKCEKCLVYYPSKTIHQCMPVAIADEDPRTREVLLLSGDDDDDDDGDNKVNDFNSTSSLISAIKVRRPLFDNRMPLSERSELVKNKLWNEVYTELQGEFTIEELKKKWKYLKEKYVRVRQQQTRSGINKRDSRRKWLHYAQLSFMEEFVKQYHDKKTTSILDSNLDNYSDDSPQSLTTAKEQKRKEKNDHNFRRHLPSEHKIPMPAELNEDPLDPDVAFGNYLVALMKDLPKKKRKKFQCQFIAYVIAAQESE</sequence>
<dbReference type="InterPro" id="IPR006578">
    <property type="entry name" value="MADF-dom"/>
</dbReference>
<dbReference type="RefSeq" id="XP_016662263.1">
    <property type="nucleotide sequence ID" value="XM_016806774.2"/>
</dbReference>
<evidence type="ECO:0000256" key="1">
    <source>
        <dbReference type="SAM" id="MobiDB-lite"/>
    </source>
</evidence>
<accession>A0A8R2H6L8</accession>